<feature type="coiled-coil region" evidence="1">
    <location>
        <begin position="16"/>
        <end position="71"/>
    </location>
</feature>
<dbReference type="Proteomes" id="UP000818029">
    <property type="component" value="Chromosome A05"/>
</dbReference>
<name>A0ABM3BLJ6_GOSHI</name>
<keyword evidence="1" id="KW-0175">Coiled coil</keyword>
<accession>A0ABM3BLJ6</accession>
<dbReference type="RefSeq" id="XP_040967931.1">
    <property type="nucleotide sequence ID" value="XM_041111997.1"/>
</dbReference>
<dbReference type="GeneID" id="107960559"/>
<proteinExistence type="predicted"/>
<sequence length="208" mass="25077">MKEKLRVIPSESEVIKQEFKRKNLELEKKIERLEEEKMYLSLDVDVQKIEVEKVRKEKRKIEEDRDDLKTQYKKTHLSLKRAVLGKSSEQWQQEVQEEKAKPEYWEKKFQEMQSRNQALEKENQGLKTKMAELGQSLHHHRSRNSEVELKASLDKIEEMKYNIRGLEQHYRTVSYGLSSSRHEKNSGRENFTIFKIKWEIGIISWEKL</sequence>
<keyword evidence="2" id="KW-1185">Reference proteome</keyword>
<gene>
    <name evidence="3" type="primary">LOC107960559</name>
</gene>
<dbReference type="PANTHER" id="PTHR48200">
    <property type="entry name" value="PROTEIN, PUTATIVE-RELATED"/>
    <property type="match status" value="1"/>
</dbReference>
<protein>
    <submittedName>
        <fullName evidence="3">Stress response protein NST1-like</fullName>
    </submittedName>
</protein>
<reference evidence="3" key="2">
    <citation type="submission" date="2025-08" db="UniProtKB">
        <authorList>
            <consortium name="RefSeq"/>
        </authorList>
    </citation>
    <scope>IDENTIFICATION</scope>
</reference>
<evidence type="ECO:0000256" key="1">
    <source>
        <dbReference type="SAM" id="Coils"/>
    </source>
</evidence>
<organism evidence="2 3">
    <name type="scientific">Gossypium hirsutum</name>
    <name type="common">Upland cotton</name>
    <name type="synonym">Gossypium mexicanum</name>
    <dbReference type="NCBI Taxonomy" id="3635"/>
    <lineage>
        <taxon>Eukaryota</taxon>
        <taxon>Viridiplantae</taxon>
        <taxon>Streptophyta</taxon>
        <taxon>Embryophyta</taxon>
        <taxon>Tracheophyta</taxon>
        <taxon>Spermatophyta</taxon>
        <taxon>Magnoliopsida</taxon>
        <taxon>eudicotyledons</taxon>
        <taxon>Gunneridae</taxon>
        <taxon>Pentapetalae</taxon>
        <taxon>rosids</taxon>
        <taxon>malvids</taxon>
        <taxon>Malvales</taxon>
        <taxon>Malvaceae</taxon>
        <taxon>Malvoideae</taxon>
        <taxon>Gossypium</taxon>
    </lineage>
</organism>
<feature type="coiled-coil region" evidence="1">
    <location>
        <begin position="109"/>
        <end position="136"/>
    </location>
</feature>
<reference evidence="2" key="1">
    <citation type="journal article" date="2020" name="Nat. Genet.">
        <title>Genomic diversifications of five Gossypium allopolyploid species and their impact on cotton improvement.</title>
        <authorList>
            <person name="Chen Z.J."/>
            <person name="Sreedasyam A."/>
            <person name="Ando A."/>
            <person name="Song Q."/>
            <person name="De Santiago L.M."/>
            <person name="Hulse-Kemp A.M."/>
            <person name="Ding M."/>
            <person name="Ye W."/>
            <person name="Kirkbride R.C."/>
            <person name="Jenkins J."/>
            <person name="Plott C."/>
            <person name="Lovell J."/>
            <person name="Lin Y.M."/>
            <person name="Vaughn R."/>
            <person name="Liu B."/>
            <person name="Simpson S."/>
            <person name="Scheffler B.E."/>
            <person name="Wen L."/>
            <person name="Saski C.A."/>
            <person name="Grover C.E."/>
            <person name="Hu G."/>
            <person name="Conover J.L."/>
            <person name="Carlson J.W."/>
            <person name="Shu S."/>
            <person name="Boston L.B."/>
            <person name="Williams M."/>
            <person name="Peterson D.G."/>
            <person name="McGee K."/>
            <person name="Jones D.C."/>
            <person name="Wendel J.F."/>
            <person name="Stelly D.M."/>
            <person name="Grimwood J."/>
            <person name="Schmutz J."/>
        </authorList>
    </citation>
    <scope>NUCLEOTIDE SEQUENCE [LARGE SCALE GENOMIC DNA]</scope>
    <source>
        <strain evidence="2">cv. TM-1</strain>
    </source>
</reference>
<dbReference type="PANTHER" id="PTHR48200:SF1">
    <property type="entry name" value="AMINOTRANSFERASE-LIKE PLANT MOBILE DOMAIN-CONTAINING PROTEIN"/>
    <property type="match status" value="1"/>
</dbReference>
<evidence type="ECO:0000313" key="3">
    <source>
        <dbReference type="RefSeq" id="XP_040967931.1"/>
    </source>
</evidence>
<evidence type="ECO:0000313" key="2">
    <source>
        <dbReference type="Proteomes" id="UP000818029"/>
    </source>
</evidence>